<dbReference type="EMBL" id="VSRR010000056">
    <property type="protein sequence ID" value="MPC09127.1"/>
    <property type="molecule type" value="Genomic_DNA"/>
</dbReference>
<reference evidence="2 3" key="1">
    <citation type="submission" date="2019-05" db="EMBL/GenBank/DDBJ databases">
        <title>Another draft genome of Portunus trituberculatus and its Hox gene families provides insights of decapod evolution.</title>
        <authorList>
            <person name="Jeong J.-H."/>
            <person name="Song I."/>
            <person name="Kim S."/>
            <person name="Choi T."/>
            <person name="Kim D."/>
            <person name="Ryu S."/>
            <person name="Kim W."/>
        </authorList>
    </citation>
    <scope>NUCLEOTIDE SEQUENCE [LARGE SCALE GENOMIC DNA]</scope>
    <source>
        <tissue evidence="2">Muscle</tissue>
    </source>
</reference>
<evidence type="ECO:0000256" key="1">
    <source>
        <dbReference type="SAM" id="MobiDB-lite"/>
    </source>
</evidence>
<gene>
    <name evidence="2" type="ORF">E2C01_001729</name>
</gene>
<proteinExistence type="predicted"/>
<evidence type="ECO:0000313" key="2">
    <source>
        <dbReference type="EMBL" id="MPC09127.1"/>
    </source>
</evidence>
<feature type="region of interest" description="Disordered" evidence="1">
    <location>
        <begin position="1"/>
        <end position="29"/>
    </location>
</feature>
<keyword evidence="3" id="KW-1185">Reference proteome</keyword>
<evidence type="ECO:0000313" key="3">
    <source>
        <dbReference type="Proteomes" id="UP000324222"/>
    </source>
</evidence>
<sequence>MEQAAAQEAVGRLPQAHHHSGTPVDLPHESLGLTWPLTKRKYMKQQQATNSLLKYTYDSSLAKFFSGSSPMTQPLWAIKKEAFEPNIKASSSSSVVCVSPNSAQTAAHSPDEVCLNLAGTLLIQVLQVASELRAAAHHTVSLITGLWSGNRCLDGGNDARDPTTELFNHLFYVNCVELVKFYLSHGVSLAVWFSTMSVKDNTWESQHFNIIKSEFITRNLKLDVEFVLILQGVT</sequence>
<comment type="caution">
    <text evidence="2">The sequence shown here is derived from an EMBL/GenBank/DDBJ whole genome shotgun (WGS) entry which is preliminary data.</text>
</comment>
<organism evidence="2 3">
    <name type="scientific">Portunus trituberculatus</name>
    <name type="common">Swimming crab</name>
    <name type="synonym">Neptunus trituberculatus</name>
    <dbReference type="NCBI Taxonomy" id="210409"/>
    <lineage>
        <taxon>Eukaryota</taxon>
        <taxon>Metazoa</taxon>
        <taxon>Ecdysozoa</taxon>
        <taxon>Arthropoda</taxon>
        <taxon>Crustacea</taxon>
        <taxon>Multicrustacea</taxon>
        <taxon>Malacostraca</taxon>
        <taxon>Eumalacostraca</taxon>
        <taxon>Eucarida</taxon>
        <taxon>Decapoda</taxon>
        <taxon>Pleocyemata</taxon>
        <taxon>Brachyura</taxon>
        <taxon>Eubrachyura</taxon>
        <taxon>Portunoidea</taxon>
        <taxon>Portunidae</taxon>
        <taxon>Portuninae</taxon>
        <taxon>Portunus</taxon>
    </lineage>
</organism>
<protein>
    <submittedName>
        <fullName evidence="2">Uncharacterized protein</fullName>
    </submittedName>
</protein>
<dbReference type="Proteomes" id="UP000324222">
    <property type="component" value="Unassembled WGS sequence"/>
</dbReference>
<accession>A0A5B7CI06</accession>
<dbReference type="AlphaFoldDB" id="A0A5B7CI06"/>
<name>A0A5B7CI06_PORTR</name>